<dbReference type="Pfam" id="PF08241">
    <property type="entry name" value="Methyltransf_11"/>
    <property type="match status" value="1"/>
</dbReference>
<comment type="caution">
    <text evidence="5">The sequence shown here is derived from an EMBL/GenBank/DDBJ whole genome shotgun (WGS) entry which is preliminary data.</text>
</comment>
<proteinExistence type="inferred from homology"/>
<accession>A0AAD9V107</accession>
<dbReference type="Gene3D" id="3.40.50.150">
    <property type="entry name" value="Vaccinia Virus protein VP39"/>
    <property type="match status" value="1"/>
</dbReference>
<evidence type="ECO:0000313" key="6">
    <source>
        <dbReference type="Proteomes" id="UP001249851"/>
    </source>
</evidence>
<dbReference type="GO" id="GO:0008757">
    <property type="term" value="F:S-adenosylmethionine-dependent methyltransferase activity"/>
    <property type="evidence" value="ECO:0007669"/>
    <property type="project" value="InterPro"/>
</dbReference>
<evidence type="ECO:0000313" key="5">
    <source>
        <dbReference type="EMBL" id="KAK2557236.1"/>
    </source>
</evidence>
<reference evidence="5" key="2">
    <citation type="journal article" date="2023" name="Science">
        <title>Genomic signatures of disease resistance in endangered staghorn corals.</title>
        <authorList>
            <person name="Vollmer S.V."/>
            <person name="Selwyn J.D."/>
            <person name="Despard B.A."/>
            <person name="Roesel C.L."/>
        </authorList>
    </citation>
    <scope>NUCLEOTIDE SEQUENCE</scope>
    <source>
        <strain evidence="5">K2</strain>
    </source>
</reference>
<dbReference type="PANTHER" id="PTHR44942:SF4">
    <property type="entry name" value="METHYLTRANSFERASE TYPE 11 DOMAIN-CONTAINING PROTEIN"/>
    <property type="match status" value="1"/>
</dbReference>
<dbReference type="CDD" id="cd02440">
    <property type="entry name" value="AdoMet_MTases"/>
    <property type="match status" value="1"/>
</dbReference>
<keyword evidence="3" id="KW-0808">Transferase</keyword>
<dbReference type="InterPro" id="IPR013216">
    <property type="entry name" value="Methyltransf_11"/>
</dbReference>
<reference evidence="5" key="1">
    <citation type="journal article" date="2023" name="G3 (Bethesda)">
        <title>Whole genome assembly and annotation of the endangered Caribbean coral Acropora cervicornis.</title>
        <authorList>
            <person name="Selwyn J.D."/>
            <person name="Vollmer S.V."/>
        </authorList>
    </citation>
    <scope>NUCLEOTIDE SEQUENCE</scope>
    <source>
        <strain evidence="5">K2</strain>
    </source>
</reference>
<protein>
    <submittedName>
        <fullName evidence="5">Methyltransferase Mb3374</fullName>
    </submittedName>
</protein>
<feature type="domain" description="Methyltransferase type 11" evidence="4">
    <location>
        <begin position="105"/>
        <end position="199"/>
    </location>
</feature>
<evidence type="ECO:0000256" key="3">
    <source>
        <dbReference type="ARBA" id="ARBA00022679"/>
    </source>
</evidence>
<keyword evidence="2 5" id="KW-0489">Methyltransferase</keyword>
<evidence type="ECO:0000256" key="1">
    <source>
        <dbReference type="ARBA" id="ARBA00008361"/>
    </source>
</evidence>
<gene>
    <name evidence="5" type="ORF">P5673_020725</name>
</gene>
<comment type="similarity">
    <text evidence="1">Belongs to the methyltransferase superfamily.</text>
</comment>
<evidence type="ECO:0000256" key="2">
    <source>
        <dbReference type="ARBA" id="ARBA00022603"/>
    </source>
</evidence>
<dbReference type="AlphaFoldDB" id="A0AAD9V107"/>
<dbReference type="InterPro" id="IPR029063">
    <property type="entry name" value="SAM-dependent_MTases_sf"/>
</dbReference>
<dbReference type="EMBL" id="JARQWQ010000051">
    <property type="protein sequence ID" value="KAK2557236.1"/>
    <property type="molecule type" value="Genomic_DNA"/>
</dbReference>
<dbReference type="InterPro" id="IPR051052">
    <property type="entry name" value="Diverse_substrate_MTase"/>
</dbReference>
<evidence type="ECO:0000259" key="4">
    <source>
        <dbReference type="Pfam" id="PF08241"/>
    </source>
</evidence>
<dbReference type="Proteomes" id="UP001249851">
    <property type="component" value="Unassembled WGS sequence"/>
</dbReference>
<sequence length="323" mass="36677">MFWVFILPLRQSYSSLNLCPFLRGLEWFCLSRKTIPRGSTHGKTKCGLRKALNMAERNVGGIREFSTDLSLYEKGRPEYTKESVEFLLYQVGLLSKISKERTTLLEIGAGTGKFTRAMVEVLTSRNASVEITASDPQPEMCEAFQRLVPGVKMLQFPAEDIAFPDESVPVIICAQAFHWFASDKSVAEICRVLEPGGKFGLIWNHRDHSQPWVRALQDIVDPFVKKKDMPGDARELKWTESLNKSGKFTPVERNNKFQTYVEGDMDKIVAVIMCISAITQSSEEVRRSTEVKVREVLTNHPDLQGAQVYKLPYITDICWCAKK</sequence>
<name>A0AAD9V107_ACRCE</name>
<keyword evidence="6" id="KW-1185">Reference proteome</keyword>
<dbReference type="GO" id="GO:0032259">
    <property type="term" value="P:methylation"/>
    <property type="evidence" value="ECO:0007669"/>
    <property type="project" value="UniProtKB-KW"/>
</dbReference>
<organism evidence="5 6">
    <name type="scientific">Acropora cervicornis</name>
    <name type="common">Staghorn coral</name>
    <dbReference type="NCBI Taxonomy" id="6130"/>
    <lineage>
        <taxon>Eukaryota</taxon>
        <taxon>Metazoa</taxon>
        <taxon>Cnidaria</taxon>
        <taxon>Anthozoa</taxon>
        <taxon>Hexacorallia</taxon>
        <taxon>Scleractinia</taxon>
        <taxon>Astrocoeniina</taxon>
        <taxon>Acroporidae</taxon>
        <taxon>Acropora</taxon>
    </lineage>
</organism>
<dbReference type="PANTHER" id="PTHR44942">
    <property type="entry name" value="METHYLTRANSF_11 DOMAIN-CONTAINING PROTEIN"/>
    <property type="match status" value="1"/>
</dbReference>
<dbReference type="SUPFAM" id="SSF53335">
    <property type="entry name" value="S-adenosyl-L-methionine-dependent methyltransferases"/>
    <property type="match status" value="1"/>
</dbReference>